<feature type="domain" description="Amidohydrolase-related" evidence="2">
    <location>
        <begin position="2"/>
        <end position="347"/>
    </location>
</feature>
<dbReference type="GO" id="GO:0019748">
    <property type="term" value="P:secondary metabolic process"/>
    <property type="evidence" value="ECO:0007669"/>
    <property type="project" value="TreeGrafter"/>
</dbReference>
<dbReference type="Proteomes" id="UP000178606">
    <property type="component" value="Unassembled WGS sequence"/>
</dbReference>
<dbReference type="InterPro" id="IPR032466">
    <property type="entry name" value="Metal_Hydrolase"/>
</dbReference>
<dbReference type="Pfam" id="PF04909">
    <property type="entry name" value="Amidohydro_2"/>
    <property type="match status" value="1"/>
</dbReference>
<dbReference type="PANTHER" id="PTHR21240:SF28">
    <property type="entry name" value="ISO-OROTATE DECARBOXYLASE (EUROFUNG)"/>
    <property type="match status" value="1"/>
</dbReference>
<dbReference type="PANTHER" id="PTHR21240">
    <property type="entry name" value="2-AMINO-3-CARBOXYLMUCONATE-6-SEMIALDEHYDE DECARBOXYLASE"/>
    <property type="match status" value="1"/>
</dbReference>
<dbReference type="AlphaFoldDB" id="A0A1F6CNJ1"/>
<reference evidence="3 4" key="1">
    <citation type="journal article" date="2016" name="Nat. Commun.">
        <title>Thousands of microbial genomes shed light on interconnected biogeochemical processes in an aquifer system.</title>
        <authorList>
            <person name="Anantharaman K."/>
            <person name="Brown C.T."/>
            <person name="Hug L.A."/>
            <person name="Sharon I."/>
            <person name="Castelle C.J."/>
            <person name="Probst A.J."/>
            <person name="Thomas B.C."/>
            <person name="Singh A."/>
            <person name="Wilkins M.J."/>
            <person name="Karaoz U."/>
            <person name="Brodie E.L."/>
            <person name="Williams K.H."/>
            <person name="Hubbard S.S."/>
            <person name="Banfield J.F."/>
        </authorList>
    </citation>
    <scope>NUCLEOTIDE SEQUENCE [LARGE SCALE GENOMIC DNA]</scope>
    <source>
        <strain evidence="4">RIFCSPLOWO2_12_FULL_64_10</strain>
    </source>
</reference>
<dbReference type="SUPFAM" id="SSF51556">
    <property type="entry name" value="Metallo-dependent hydrolases"/>
    <property type="match status" value="1"/>
</dbReference>
<dbReference type="GO" id="GO:0005737">
    <property type="term" value="C:cytoplasm"/>
    <property type="evidence" value="ECO:0007669"/>
    <property type="project" value="TreeGrafter"/>
</dbReference>
<evidence type="ECO:0000313" key="3">
    <source>
        <dbReference type="EMBL" id="OGG50708.1"/>
    </source>
</evidence>
<dbReference type="GO" id="GO:0016787">
    <property type="term" value="F:hydrolase activity"/>
    <property type="evidence" value="ECO:0007669"/>
    <property type="project" value="InterPro"/>
</dbReference>
<protein>
    <recommendedName>
        <fullName evidence="2">Amidohydrolase-related domain-containing protein</fullName>
    </recommendedName>
</protein>
<dbReference type="GO" id="GO:0016831">
    <property type="term" value="F:carboxy-lyase activity"/>
    <property type="evidence" value="ECO:0007669"/>
    <property type="project" value="InterPro"/>
</dbReference>
<name>A0A1F6CNJ1_HANXR</name>
<accession>A0A1F6CNJ1</accession>
<sequence length="347" mass="39269">MIDCDVHHANRKPEDLFPFLPRHYVEYIKDFGTMMPGVGYTNMPGAGARQDLWTDLDVNPSTVVDVARKRHLDAYGIDIAILTGGPYAAAVHPEADYAAAYCRAFNDWTLETWVAADPRFRASIHVSPADPAQAASEVDRLGPRPECVQVMMPAGARMPYGNRFYHPIYAAAERHRLPVCVHFGAEGAGVAAPPTAAGYPSYYLEMRMARPQIAMAHVVSLICEGVFERFPGLKFLFIEHDTFWVPGLMWHMDADWKAVRDYTPWVKRLPSDYIRQHIRFGSQPMEQPPTAADLKTFLAWLHADEILVYASDYPHWDWDEPATFLSGVDEDLRRRILVENAKALYGF</sequence>
<evidence type="ECO:0000313" key="4">
    <source>
        <dbReference type="Proteomes" id="UP000178606"/>
    </source>
</evidence>
<dbReference type="InterPro" id="IPR032465">
    <property type="entry name" value="ACMSD"/>
</dbReference>
<comment type="caution">
    <text evidence="3">The sequence shown here is derived from an EMBL/GenBank/DDBJ whole genome shotgun (WGS) entry which is preliminary data.</text>
</comment>
<evidence type="ECO:0000256" key="1">
    <source>
        <dbReference type="ARBA" id="ARBA00023239"/>
    </source>
</evidence>
<dbReference type="Gene3D" id="3.20.20.140">
    <property type="entry name" value="Metal-dependent hydrolases"/>
    <property type="match status" value="1"/>
</dbReference>
<keyword evidence="1" id="KW-0456">Lyase</keyword>
<dbReference type="EMBL" id="MFKF01000201">
    <property type="protein sequence ID" value="OGG50708.1"/>
    <property type="molecule type" value="Genomic_DNA"/>
</dbReference>
<organism evidence="3 4">
    <name type="scientific">Handelsmanbacteria sp. (strain RIFCSPLOWO2_12_FULL_64_10)</name>
    <dbReference type="NCBI Taxonomy" id="1817868"/>
    <lineage>
        <taxon>Bacteria</taxon>
        <taxon>Candidatus Handelsmaniibacteriota</taxon>
    </lineage>
</organism>
<evidence type="ECO:0000259" key="2">
    <source>
        <dbReference type="Pfam" id="PF04909"/>
    </source>
</evidence>
<gene>
    <name evidence="3" type="ORF">A3F84_09755</name>
</gene>
<proteinExistence type="predicted"/>
<dbReference type="InterPro" id="IPR006680">
    <property type="entry name" value="Amidohydro-rel"/>
</dbReference>